<evidence type="ECO:0000313" key="3">
    <source>
        <dbReference type="Proteomes" id="UP001500190"/>
    </source>
</evidence>
<dbReference type="EMBL" id="BAAAND010000012">
    <property type="protein sequence ID" value="GAA1612804.1"/>
    <property type="molecule type" value="Genomic_DNA"/>
</dbReference>
<feature type="compositionally biased region" description="Basic and acidic residues" evidence="1">
    <location>
        <begin position="215"/>
        <end position="240"/>
    </location>
</feature>
<feature type="region of interest" description="Disordered" evidence="1">
    <location>
        <begin position="1"/>
        <end position="35"/>
    </location>
</feature>
<feature type="compositionally biased region" description="Polar residues" evidence="1">
    <location>
        <begin position="325"/>
        <end position="336"/>
    </location>
</feature>
<feature type="compositionally biased region" description="Polar residues" evidence="1">
    <location>
        <begin position="351"/>
        <end position="364"/>
    </location>
</feature>
<organism evidence="2 3">
    <name type="scientific">Kribbella karoonensis</name>
    <dbReference type="NCBI Taxonomy" id="324851"/>
    <lineage>
        <taxon>Bacteria</taxon>
        <taxon>Bacillati</taxon>
        <taxon>Actinomycetota</taxon>
        <taxon>Actinomycetes</taxon>
        <taxon>Propionibacteriales</taxon>
        <taxon>Kribbellaceae</taxon>
        <taxon>Kribbella</taxon>
    </lineage>
</organism>
<name>A0ABP4QMG3_9ACTN</name>
<proteinExistence type="predicted"/>
<feature type="compositionally biased region" description="Gly residues" evidence="1">
    <location>
        <begin position="398"/>
        <end position="407"/>
    </location>
</feature>
<dbReference type="Proteomes" id="UP001500190">
    <property type="component" value="Unassembled WGS sequence"/>
</dbReference>
<evidence type="ECO:0000313" key="2">
    <source>
        <dbReference type="EMBL" id="GAA1612804.1"/>
    </source>
</evidence>
<protein>
    <recommendedName>
        <fullName evidence="4">PPE family domain-containing protein</fullName>
    </recommendedName>
</protein>
<gene>
    <name evidence="2" type="ORF">GCM10009742_74990</name>
</gene>
<comment type="caution">
    <text evidence="2">The sequence shown here is derived from an EMBL/GenBank/DDBJ whole genome shotgun (WGS) entry which is preliminary data.</text>
</comment>
<evidence type="ECO:0008006" key="4">
    <source>
        <dbReference type="Google" id="ProtNLM"/>
    </source>
</evidence>
<feature type="region of interest" description="Disordered" evidence="1">
    <location>
        <begin position="273"/>
        <end position="467"/>
    </location>
</feature>
<evidence type="ECO:0000256" key="1">
    <source>
        <dbReference type="SAM" id="MobiDB-lite"/>
    </source>
</evidence>
<sequence length="480" mass="50226">MTNSPQQGPYASETDVSRMHAQLQTQNPDPWHTHAGRWTNASNDLQTAAGNLTTALNDVHTWQQSTGSQAWVTFRDEVLKGADFLHNWSVQANNIAGRMNTMGNTLTDARGRMDQLLTAWNQAKQDLASNDAHTRDWAKQVVENAVAAAQAEMNTVSQALALVLDKVGADFAKWAGPEIGPSGDPSDPQAKGNGTDTAKAGGGTGTDAGGPTKVSADDKSPDDKKPDEKKPDDKPAAKDPIEEAGKFLDVVAKVPEIADKGITALQHLKDLLTPTTPPTTTPTTAITGTDPAKSSMDGLVADHPSLAGGPGTTTAPVFHPDTALPTVSNGGTSAFPTGSIGGSSLGHQPGTKESTPVQKSTTVAGTAGSEPTLAGKTSTTSTTGTQQSTPPMYPPQTGGMGAGGNGGRDIKPGAGANRKPGFNVPAEQSETERMRRNGVQSDLQGRNGEHRPAGVPQRRRKRTPTRAVERDVLDEDLWRL</sequence>
<keyword evidence="3" id="KW-1185">Reference proteome</keyword>
<feature type="compositionally biased region" description="Low complexity" evidence="1">
    <location>
        <begin position="190"/>
        <end position="199"/>
    </location>
</feature>
<feature type="compositionally biased region" description="Low complexity" evidence="1">
    <location>
        <begin position="377"/>
        <end position="389"/>
    </location>
</feature>
<accession>A0ABP4QMG3</accession>
<dbReference type="RefSeq" id="WP_344200581.1">
    <property type="nucleotide sequence ID" value="NZ_BAAAND010000012.1"/>
</dbReference>
<feature type="region of interest" description="Disordered" evidence="1">
    <location>
        <begin position="175"/>
        <end position="240"/>
    </location>
</feature>
<reference evidence="3" key="1">
    <citation type="journal article" date="2019" name="Int. J. Syst. Evol. Microbiol.">
        <title>The Global Catalogue of Microorganisms (GCM) 10K type strain sequencing project: providing services to taxonomists for standard genome sequencing and annotation.</title>
        <authorList>
            <consortium name="The Broad Institute Genomics Platform"/>
            <consortium name="The Broad Institute Genome Sequencing Center for Infectious Disease"/>
            <person name="Wu L."/>
            <person name="Ma J."/>
        </authorList>
    </citation>
    <scope>NUCLEOTIDE SEQUENCE [LARGE SCALE GENOMIC DNA]</scope>
    <source>
        <strain evidence="3">JCM 14304</strain>
    </source>
</reference>